<sequence length="538" mass="60075">MAAAAGGLAVFGTKSAVVVPTSTADRPLKLQQQCQSRFSESQRQTLDCSARLQLSLRSTIWACRRHRCHCRGNGRWQVRQLSVVQVCRKVDTAAAGKPRLINCAQAGNGQDEQDPHSGERPDGLKGGDGWQVVAGNPQSSIKDFTRFVDNGDEGAALQTAIVRYRKERSWWELLGTPLTVDLVSVVHIADKQYFKGLQGALADYDRVLYEMVANENDLMYKRPLRDRGSGKMLAKWNPRQKTEEIRIGSRKLNIVSIIQRLMARTLILDFQLENMDYSKENWFHADLTWQRFCRMQKERGESLFSFARKLTVRSTMALLRLDPSSSGASASLPMWQQWLFRFSRIVPMPLLALLMIEGVCCPAESRLYESPEVKALLGLDLATALKVFLAKQLTNDLFDNASDVLNGSVIIGARNVAALEQLDLAITDGCRSVAIFYGSGHLPDIDMRLRTEYGLKPVGVTWRTAWDIPGAAKKVNPIKFLTFASDELAQAVGWPLNRFQTFGLILLSLTLALDLCFWEAIIKGMDKALAHLLLTLAG</sequence>
<evidence type="ECO:0000313" key="2">
    <source>
        <dbReference type="EMBL" id="GBG68479.1"/>
    </source>
</evidence>
<feature type="region of interest" description="Disordered" evidence="1">
    <location>
        <begin position="105"/>
        <end position="128"/>
    </location>
</feature>
<evidence type="ECO:0000313" key="3">
    <source>
        <dbReference type="Proteomes" id="UP000265515"/>
    </source>
</evidence>
<comment type="caution">
    <text evidence="2">The sequence shown here is derived from an EMBL/GenBank/DDBJ whole genome shotgun (WGS) entry which is preliminary data.</text>
</comment>
<keyword evidence="3" id="KW-1185">Reference proteome</keyword>
<dbReference type="EMBL" id="BFEA01000101">
    <property type="protein sequence ID" value="GBG68479.1"/>
    <property type="molecule type" value="Genomic_DNA"/>
</dbReference>
<dbReference type="GO" id="GO:0009570">
    <property type="term" value="C:chloroplast stroma"/>
    <property type="evidence" value="ECO:0007669"/>
    <property type="project" value="EnsemblPlants"/>
</dbReference>
<organism evidence="2 3">
    <name type="scientific">Chara braunii</name>
    <name type="common">Braun's stonewort</name>
    <dbReference type="NCBI Taxonomy" id="69332"/>
    <lineage>
        <taxon>Eukaryota</taxon>
        <taxon>Viridiplantae</taxon>
        <taxon>Streptophyta</taxon>
        <taxon>Charophyceae</taxon>
        <taxon>Charales</taxon>
        <taxon>Characeae</taxon>
        <taxon>Chara</taxon>
    </lineage>
</organism>
<reference evidence="2 3" key="1">
    <citation type="journal article" date="2018" name="Cell">
        <title>The Chara Genome: Secondary Complexity and Implications for Plant Terrestrialization.</title>
        <authorList>
            <person name="Nishiyama T."/>
            <person name="Sakayama H."/>
            <person name="Vries J.D."/>
            <person name="Buschmann H."/>
            <person name="Saint-Marcoux D."/>
            <person name="Ullrich K.K."/>
            <person name="Haas F.B."/>
            <person name="Vanderstraeten L."/>
            <person name="Becker D."/>
            <person name="Lang D."/>
            <person name="Vosolsobe S."/>
            <person name="Rombauts S."/>
            <person name="Wilhelmsson P.K.I."/>
            <person name="Janitza P."/>
            <person name="Kern R."/>
            <person name="Heyl A."/>
            <person name="Rumpler F."/>
            <person name="Villalobos L.I.A.C."/>
            <person name="Clay J.M."/>
            <person name="Skokan R."/>
            <person name="Toyoda A."/>
            <person name="Suzuki Y."/>
            <person name="Kagoshima H."/>
            <person name="Schijlen E."/>
            <person name="Tajeshwar N."/>
            <person name="Catarino B."/>
            <person name="Hetherington A.J."/>
            <person name="Saltykova A."/>
            <person name="Bonnot C."/>
            <person name="Breuninger H."/>
            <person name="Symeonidi A."/>
            <person name="Radhakrishnan G.V."/>
            <person name="Van Nieuwerburgh F."/>
            <person name="Deforce D."/>
            <person name="Chang C."/>
            <person name="Karol K.G."/>
            <person name="Hedrich R."/>
            <person name="Ulvskov P."/>
            <person name="Glockner G."/>
            <person name="Delwiche C.F."/>
            <person name="Petrasek J."/>
            <person name="Van de Peer Y."/>
            <person name="Friml J."/>
            <person name="Beilby M."/>
            <person name="Dolan L."/>
            <person name="Kohara Y."/>
            <person name="Sugano S."/>
            <person name="Fujiyama A."/>
            <person name="Delaux P.-M."/>
            <person name="Quint M."/>
            <person name="TheiBen G."/>
            <person name="Hagemann M."/>
            <person name="Harholt J."/>
            <person name="Dunand C."/>
            <person name="Zachgo S."/>
            <person name="Langdale J."/>
            <person name="Maumus F."/>
            <person name="Straeten D.V.D."/>
            <person name="Gould S.B."/>
            <person name="Rensing S.A."/>
        </authorList>
    </citation>
    <scope>NUCLEOTIDE SEQUENCE [LARGE SCALE GENOMIC DNA]</scope>
    <source>
        <strain evidence="2 3">S276</strain>
    </source>
</reference>
<dbReference type="OMA" id="YEKRLPW"/>
<accession>A0A388KEK0</accession>
<gene>
    <name evidence="2" type="ORF">CBR_g3024</name>
</gene>
<dbReference type="OrthoDB" id="45571at2759"/>
<feature type="compositionally biased region" description="Basic and acidic residues" evidence="1">
    <location>
        <begin position="113"/>
        <end position="125"/>
    </location>
</feature>
<dbReference type="GO" id="GO:0010027">
    <property type="term" value="P:thylakoid membrane organization"/>
    <property type="evidence" value="ECO:0007669"/>
    <property type="project" value="EnsemblPlants"/>
</dbReference>
<dbReference type="STRING" id="69332.A0A388KEK0"/>
<dbReference type="AlphaFoldDB" id="A0A388KEK0"/>
<evidence type="ECO:0000256" key="1">
    <source>
        <dbReference type="SAM" id="MobiDB-lite"/>
    </source>
</evidence>
<dbReference type="Gramene" id="GBG68479">
    <property type="protein sequence ID" value="GBG68479"/>
    <property type="gene ID" value="CBR_g3024"/>
</dbReference>
<name>A0A388KEK0_CHABU</name>
<dbReference type="PANTHER" id="PTHR35757">
    <property type="entry name" value="THERMOSOME SUBUNIT GAMMA"/>
    <property type="match status" value="1"/>
</dbReference>
<dbReference type="PANTHER" id="PTHR35757:SF1">
    <property type="entry name" value="THERMOSOME SUBUNIT GAMMA"/>
    <property type="match status" value="1"/>
</dbReference>
<protein>
    <submittedName>
        <fullName evidence="2">Uncharacterized protein</fullName>
    </submittedName>
</protein>
<proteinExistence type="predicted"/>
<dbReference type="Proteomes" id="UP000265515">
    <property type="component" value="Unassembled WGS sequence"/>
</dbReference>